<dbReference type="InterPro" id="IPR058368">
    <property type="entry name" value="DUF8055"/>
</dbReference>
<dbReference type="Pfam" id="PF26240">
    <property type="entry name" value="DUF8055"/>
    <property type="match status" value="1"/>
</dbReference>
<organism evidence="3 4">
    <name type="scientific">Salinirubrum litoreum</name>
    <dbReference type="NCBI Taxonomy" id="1126234"/>
    <lineage>
        <taxon>Archaea</taxon>
        <taxon>Methanobacteriati</taxon>
        <taxon>Methanobacteriota</taxon>
        <taxon>Stenosarchaea group</taxon>
        <taxon>Halobacteria</taxon>
        <taxon>Halobacteriales</taxon>
        <taxon>Haloferacaceae</taxon>
        <taxon>Salinirubrum</taxon>
    </lineage>
</organism>
<proteinExistence type="predicted"/>
<reference evidence="3 4" key="1">
    <citation type="journal article" date="2019" name="Int. J. Syst. Evol. Microbiol.">
        <title>The Global Catalogue of Microorganisms (GCM) 10K type strain sequencing project: providing services to taxonomists for standard genome sequencing and annotation.</title>
        <authorList>
            <consortium name="The Broad Institute Genomics Platform"/>
            <consortium name="The Broad Institute Genome Sequencing Center for Infectious Disease"/>
            <person name="Wu L."/>
            <person name="Ma J."/>
        </authorList>
    </citation>
    <scope>NUCLEOTIDE SEQUENCE [LARGE SCALE GENOMIC DNA]</scope>
    <source>
        <strain evidence="3 4">CGMCC 1.12237</strain>
    </source>
</reference>
<sequence length="153" mass="16610">MSRLADRTARLARRARDDTAAFDPPSDPPAEEEALGYLTDGVGEVVSTYVEARTGEFVRLTETEMTDLHRALNDWLALYARCYGRSVDPDVTVRTTAEVVLKTHSLRDTAQLLTSVPARGDAPGVGEDRHTHAVVGDGGDDTDTRATQTDGTH</sequence>
<keyword evidence="4" id="KW-1185">Reference proteome</keyword>
<name>A0ABD5R809_9EURY</name>
<evidence type="ECO:0000313" key="4">
    <source>
        <dbReference type="Proteomes" id="UP001596201"/>
    </source>
</evidence>
<evidence type="ECO:0000256" key="1">
    <source>
        <dbReference type="SAM" id="MobiDB-lite"/>
    </source>
</evidence>
<gene>
    <name evidence="3" type="ORF">ACFPJ5_04240</name>
</gene>
<dbReference type="Proteomes" id="UP001596201">
    <property type="component" value="Unassembled WGS sequence"/>
</dbReference>
<feature type="domain" description="DUF8055" evidence="2">
    <location>
        <begin position="3"/>
        <end position="117"/>
    </location>
</feature>
<feature type="region of interest" description="Disordered" evidence="1">
    <location>
        <begin position="117"/>
        <end position="153"/>
    </location>
</feature>
<comment type="caution">
    <text evidence="3">The sequence shown here is derived from an EMBL/GenBank/DDBJ whole genome shotgun (WGS) entry which is preliminary data.</text>
</comment>
<accession>A0ABD5R809</accession>
<evidence type="ECO:0000259" key="2">
    <source>
        <dbReference type="Pfam" id="PF26240"/>
    </source>
</evidence>
<feature type="compositionally biased region" description="Basic and acidic residues" evidence="1">
    <location>
        <begin position="1"/>
        <end position="19"/>
    </location>
</feature>
<protein>
    <recommendedName>
        <fullName evidence="2">DUF8055 domain-containing protein</fullName>
    </recommendedName>
</protein>
<evidence type="ECO:0000313" key="3">
    <source>
        <dbReference type="EMBL" id="MFC5366135.1"/>
    </source>
</evidence>
<feature type="region of interest" description="Disordered" evidence="1">
    <location>
        <begin position="1"/>
        <end position="30"/>
    </location>
</feature>
<dbReference type="AlphaFoldDB" id="A0ABD5R809"/>
<dbReference type="RefSeq" id="WP_227228509.1">
    <property type="nucleotide sequence ID" value="NZ_JAJCVJ010000001.1"/>
</dbReference>
<dbReference type="EMBL" id="JBHSKX010000001">
    <property type="protein sequence ID" value="MFC5366135.1"/>
    <property type="molecule type" value="Genomic_DNA"/>
</dbReference>